<protein>
    <submittedName>
        <fullName evidence="1">Uncharacterized protein</fullName>
    </submittedName>
</protein>
<keyword evidence="2" id="KW-1185">Reference proteome</keyword>
<accession>A0AAN8B4U2</accession>
<dbReference type="Proteomes" id="UP001335648">
    <property type="component" value="Unassembled WGS sequence"/>
</dbReference>
<organism evidence="1 2">
    <name type="scientific">Champsocephalus esox</name>
    <name type="common">pike icefish</name>
    <dbReference type="NCBI Taxonomy" id="159716"/>
    <lineage>
        <taxon>Eukaryota</taxon>
        <taxon>Metazoa</taxon>
        <taxon>Chordata</taxon>
        <taxon>Craniata</taxon>
        <taxon>Vertebrata</taxon>
        <taxon>Euteleostomi</taxon>
        <taxon>Actinopterygii</taxon>
        <taxon>Neopterygii</taxon>
        <taxon>Teleostei</taxon>
        <taxon>Neoteleostei</taxon>
        <taxon>Acanthomorphata</taxon>
        <taxon>Eupercaria</taxon>
        <taxon>Perciformes</taxon>
        <taxon>Notothenioidei</taxon>
        <taxon>Channichthyidae</taxon>
        <taxon>Champsocephalus</taxon>
    </lineage>
</organism>
<evidence type="ECO:0000313" key="2">
    <source>
        <dbReference type="Proteomes" id="UP001335648"/>
    </source>
</evidence>
<name>A0AAN8B4U2_9TELE</name>
<gene>
    <name evidence="1" type="ORF">CesoFtcFv8_023961</name>
</gene>
<sequence>MRRRRVTKGRRTVWTLCSSASGHQATAESTDAPQSDDLTVTSVLKEEVIYHTGHKSACLTSPAHSHAPNCLFYRPTDPLCGDCQQIP</sequence>
<dbReference type="EMBL" id="JAULUE010002065">
    <property type="protein sequence ID" value="KAK5878563.1"/>
    <property type="molecule type" value="Genomic_DNA"/>
</dbReference>
<comment type="caution">
    <text evidence="1">The sequence shown here is derived from an EMBL/GenBank/DDBJ whole genome shotgun (WGS) entry which is preliminary data.</text>
</comment>
<dbReference type="AlphaFoldDB" id="A0AAN8B4U2"/>
<reference evidence="1 2" key="1">
    <citation type="journal article" date="2023" name="Mol. Biol. Evol.">
        <title>Genomics of Secondarily Temperate Adaptation in the Only Non-Antarctic Icefish.</title>
        <authorList>
            <person name="Rivera-Colon A.G."/>
            <person name="Rayamajhi N."/>
            <person name="Minhas B.F."/>
            <person name="Madrigal G."/>
            <person name="Bilyk K.T."/>
            <person name="Yoon V."/>
            <person name="Hune M."/>
            <person name="Gregory S."/>
            <person name="Cheng C.H.C."/>
            <person name="Catchen J.M."/>
        </authorList>
    </citation>
    <scope>NUCLEOTIDE SEQUENCE [LARGE SCALE GENOMIC DNA]</scope>
    <source>
        <strain evidence="1">JC2023a</strain>
    </source>
</reference>
<proteinExistence type="predicted"/>
<evidence type="ECO:0000313" key="1">
    <source>
        <dbReference type="EMBL" id="KAK5878563.1"/>
    </source>
</evidence>